<organism evidence="1 2">
    <name type="scientific">Avena sativa</name>
    <name type="common">Oat</name>
    <dbReference type="NCBI Taxonomy" id="4498"/>
    <lineage>
        <taxon>Eukaryota</taxon>
        <taxon>Viridiplantae</taxon>
        <taxon>Streptophyta</taxon>
        <taxon>Embryophyta</taxon>
        <taxon>Tracheophyta</taxon>
        <taxon>Spermatophyta</taxon>
        <taxon>Magnoliopsida</taxon>
        <taxon>Liliopsida</taxon>
        <taxon>Poales</taxon>
        <taxon>Poaceae</taxon>
        <taxon>BOP clade</taxon>
        <taxon>Pooideae</taxon>
        <taxon>Poodae</taxon>
        <taxon>Poeae</taxon>
        <taxon>Poeae Chloroplast Group 1 (Aveneae type)</taxon>
        <taxon>Aveninae</taxon>
        <taxon>Avena</taxon>
    </lineage>
</organism>
<evidence type="ECO:0000313" key="1">
    <source>
        <dbReference type="EnsemblPlants" id="AVESA.00010b.r2.6CG1128140.1.CDS"/>
    </source>
</evidence>
<proteinExistence type="predicted"/>
<keyword evidence="2" id="KW-1185">Reference proteome</keyword>
<sequence length="937" mass="104378">MKGAQDRKQKSKKQDLQVLAPYPGCLGRVINMFDLGNGVVATKMLTEKAHRDVSPAGKDRSGTFKMATNQFPAQLEDKQRDSQVRRTSPTKRSSSPTNRSGAAPVKVLMEQDMWREGASDDEPMNVVARLMGLNDTPVHQSDLISGRRPSKEYQFGGFGEIGRNVKPKKERRCYQNHKAGTRHEQIWGGGLGDQPSRINNSNGRHQGNEPSCDKRMSLVREKFAEAKRLATDEKLLHSKEFQEALQFLSSNKDMFLKFLDEPSPLLSNNHYGFEPVTPPSEVKQITILKPSESVKRKGNTHIGRQLYSDGNETEGNRCGRHERLNVTPGNSTLTEPTRIVVLRPGLAKSHEDMIPVSPLASSSEPDSEDDSVMAVDEIVSSRRLAKEITWQMRMHLKHSQDEDNSMSYEYHDTYIEDGSFSKSEPEVTKEVSGEISEDLEFGTPTSGRSWEFLSRSDSPYSASCSSQASNRREPSVVKEAKRRILERWSTVSGEEERGARRSMGTLGEMLTIPEGKKDQEEFGGITIESRTAELDTEDPFSCLPRSRSLPLSLSYGGRELNRVDVDSQEATNEKRRKPSSFREKVSSLFSKNKKSAREKLGPSEISSANDTVNNGSAVTSGDGSEGSNYFTLDNTQRLSLLNTDDSIMERVVASSCHADDVASTPAKDISPLPSLDSLGIFGESQEQPSPVSVLDPDGPFLCDNNRRLLYSSENFITASSHALSRSPLIGSFSRSLSWEDPPQEVMSPNSLRLSRLFSKADEDQDSLTFIQKLVSSAGMDKKGCVLATPLDPKLLEQLSDYEAEGIKPRERRAKEKLLFDAVNEALAELTWTTQLRAYPWGQPSSRRRDCDDDDGPCNSAADEIWRVIRSWSILDRYPPGEVIERNLLLDMILKRELVETGSADTARLDTFEINAMVCAVVLEDLLEEALVDLTNTA</sequence>
<dbReference type="Proteomes" id="UP001732700">
    <property type="component" value="Chromosome 6C"/>
</dbReference>
<evidence type="ECO:0000313" key="2">
    <source>
        <dbReference type="Proteomes" id="UP001732700"/>
    </source>
</evidence>
<name>A0ACD5ZBH5_AVESA</name>
<dbReference type="EnsemblPlants" id="AVESA.00010b.r2.6CG1128140.1">
    <property type="protein sequence ID" value="AVESA.00010b.r2.6CG1128140.1.CDS"/>
    <property type="gene ID" value="AVESA.00010b.r2.6CG1128140"/>
</dbReference>
<reference evidence="1" key="1">
    <citation type="submission" date="2021-05" db="EMBL/GenBank/DDBJ databases">
        <authorList>
            <person name="Scholz U."/>
            <person name="Mascher M."/>
            <person name="Fiebig A."/>
        </authorList>
    </citation>
    <scope>NUCLEOTIDE SEQUENCE [LARGE SCALE GENOMIC DNA]</scope>
</reference>
<accession>A0ACD5ZBH5</accession>
<reference evidence="1" key="2">
    <citation type="submission" date="2025-09" db="UniProtKB">
        <authorList>
            <consortium name="EnsemblPlants"/>
        </authorList>
    </citation>
    <scope>IDENTIFICATION</scope>
</reference>
<protein>
    <submittedName>
        <fullName evidence="1">Uncharacterized protein</fullName>
    </submittedName>
</protein>